<organism evidence="3 4">
    <name type="scientific">Microbotryum intermedium</name>
    <dbReference type="NCBI Taxonomy" id="269621"/>
    <lineage>
        <taxon>Eukaryota</taxon>
        <taxon>Fungi</taxon>
        <taxon>Dikarya</taxon>
        <taxon>Basidiomycota</taxon>
        <taxon>Pucciniomycotina</taxon>
        <taxon>Microbotryomycetes</taxon>
        <taxon>Microbotryales</taxon>
        <taxon>Microbotryaceae</taxon>
        <taxon>Microbotryum</taxon>
    </lineage>
</organism>
<feature type="compositionally biased region" description="Basic and acidic residues" evidence="1">
    <location>
        <begin position="313"/>
        <end position="326"/>
    </location>
</feature>
<dbReference type="PANTHER" id="PTHR36223">
    <property type="entry name" value="BETA-LACTAMASE-TYPE TRANSPEPTIDASE FOLD DOMAIN CONTAINING PROTEIN"/>
    <property type="match status" value="1"/>
</dbReference>
<sequence length="366" mass="40576">MAPKPPVKRLEAPGLPGFFAWVVVDGVDAPIYDPHIEGNKAVGYIEAKERKPYAVKFRDERLNPPSDVDTWVYIDGTRSVRGKCTNAALCSRILTMLVCGIHRQRGVSAKKNHARYQSPLDHPDRETTLSGRLASETSERPFVFGKIRLTDDDNTATKVEETIKNAGTIQVRVIRSQNLGPTLREIVPYNNDPAGPVLHEKSKKASLSHTTAFGSTVPLREKLHFCDSVALDDLEAPMGFIEFRYRARILLELEDRIESKRSKAKDSGVPRPASVTQPPGEPLEVGDSSSESEGSESSSDSESPESEDEGLTPEERLEARRLKAELAKLNSKRKKKRKMKKQGGADKKPKIKPELKSLGTIELDSD</sequence>
<gene>
    <name evidence="3" type="ORF">BQ2448_2912</name>
</gene>
<proteinExistence type="predicted"/>
<feature type="compositionally biased region" description="Basic residues" evidence="1">
    <location>
        <begin position="330"/>
        <end position="341"/>
    </location>
</feature>
<evidence type="ECO:0000313" key="3">
    <source>
        <dbReference type="EMBL" id="SCV71324.1"/>
    </source>
</evidence>
<feature type="region of interest" description="Disordered" evidence="1">
    <location>
        <begin position="259"/>
        <end position="366"/>
    </location>
</feature>
<keyword evidence="4" id="KW-1185">Reference proteome</keyword>
<feature type="domain" description="DUF7918" evidence="2">
    <location>
        <begin position="22"/>
        <end position="257"/>
    </location>
</feature>
<reference evidence="4" key="1">
    <citation type="submission" date="2016-09" db="EMBL/GenBank/DDBJ databases">
        <authorList>
            <person name="Jeantristanb JTB J.-T."/>
            <person name="Ricardo R."/>
        </authorList>
    </citation>
    <scope>NUCLEOTIDE SEQUENCE [LARGE SCALE GENOMIC DNA]</scope>
</reference>
<dbReference type="PANTHER" id="PTHR36223:SF1">
    <property type="entry name" value="TRANSCRIPTION ELONGATION FACTOR EAF N-TERMINAL DOMAIN-CONTAINING PROTEIN"/>
    <property type="match status" value="1"/>
</dbReference>
<dbReference type="EMBL" id="FMSP01000007">
    <property type="protein sequence ID" value="SCV71324.1"/>
    <property type="molecule type" value="Genomic_DNA"/>
</dbReference>
<evidence type="ECO:0000313" key="4">
    <source>
        <dbReference type="Proteomes" id="UP000198372"/>
    </source>
</evidence>
<feature type="compositionally biased region" description="Basic and acidic residues" evidence="1">
    <location>
        <begin position="259"/>
        <end position="268"/>
    </location>
</feature>
<feature type="compositionally biased region" description="Low complexity" evidence="1">
    <location>
        <begin position="286"/>
        <end position="301"/>
    </location>
</feature>
<dbReference type="OrthoDB" id="2538451at2759"/>
<dbReference type="Pfam" id="PF25534">
    <property type="entry name" value="DUF7918"/>
    <property type="match status" value="1"/>
</dbReference>
<feature type="region of interest" description="Disordered" evidence="1">
    <location>
        <begin position="110"/>
        <end position="133"/>
    </location>
</feature>
<accession>A0A238FHF5</accession>
<feature type="compositionally biased region" description="Acidic residues" evidence="1">
    <location>
        <begin position="302"/>
        <end position="312"/>
    </location>
</feature>
<protein>
    <submittedName>
        <fullName evidence="3">BQ2448_2912 protein</fullName>
    </submittedName>
</protein>
<evidence type="ECO:0000259" key="2">
    <source>
        <dbReference type="Pfam" id="PF25534"/>
    </source>
</evidence>
<dbReference type="Proteomes" id="UP000198372">
    <property type="component" value="Unassembled WGS sequence"/>
</dbReference>
<dbReference type="STRING" id="269621.A0A238FHF5"/>
<name>A0A238FHF5_9BASI</name>
<dbReference type="InterPro" id="IPR057678">
    <property type="entry name" value="DUF7918"/>
</dbReference>
<evidence type="ECO:0000256" key="1">
    <source>
        <dbReference type="SAM" id="MobiDB-lite"/>
    </source>
</evidence>
<dbReference type="AlphaFoldDB" id="A0A238FHF5"/>
<feature type="compositionally biased region" description="Basic and acidic residues" evidence="1">
    <location>
        <begin position="343"/>
        <end position="355"/>
    </location>
</feature>